<dbReference type="Gene3D" id="3.90.176.10">
    <property type="entry name" value="Toxin ADP-ribosyltransferase, Chain A, domain 1"/>
    <property type="match status" value="1"/>
</dbReference>
<evidence type="ECO:0008006" key="3">
    <source>
        <dbReference type="Google" id="ProtNLM"/>
    </source>
</evidence>
<name>A0ABQ2KUT2_9NOCA</name>
<dbReference type="PROSITE" id="PS51996">
    <property type="entry name" value="TR_MART"/>
    <property type="match status" value="1"/>
</dbReference>
<accession>A0ABQ2KUT2</accession>
<dbReference type="SUPFAM" id="SSF56399">
    <property type="entry name" value="ADP-ribosylation"/>
    <property type="match status" value="1"/>
</dbReference>
<organism evidence="1 2">
    <name type="scientific">Nocardia rhizosphaerihabitans</name>
    <dbReference type="NCBI Taxonomy" id="1691570"/>
    <lineage>
        <taxon>Bacteria</taxon>
        <taxon>Bacillati</taxon>
        <taxon>Actinomycetota</taxon>
        <taxon>Actinomycetes</taxon>
        <taxon>Mycobacteriales</taxon>
        <taxon>Nocardiaceae</taxon>
        <taxon>Nocardia</taxon>
    </lineage>
</organism>
<protein>
    <recommendedName>
        <fullName evidence="3">ADP ribosyltransferase domain-containing protein</fullName>
    </recommendedName>
</protein>
<dbReference type="Proteomes" id="UP000658127">
    <property type="component" value="Unassembled WGS sequence"/>
</dbReference>
<keyword evidence="2" id="KW-1185">Reference proteome</keyword>
<evidence type="ECO:0000313" key="1">
    <source>
        <dbReference type="EMBL" id="GGN94002.1"/>
    </source>
</evidence>
<comment type="caution">
    <text evidence="1">The sequence shown here is derived from an EMBL/GenBank/DDBJ whole genome shotgun (WGS) entry which is preliminary data.</text>
</comment>
<evidence type="ECO:0000313" key="2">
    <source>
        <dbReference type="Proteomes" id="UP000658127"/>
    </source>
</evidence>
<reference evidence="2" key="1">
    <citation type="journal article" date="2019" name="Int. J. Syst. Evol. Microbiol.">
        <title>The Global Catalogue of Microorganisms (GCM) 10K type strain sequencing project: providing services to taxonomists for standard genome sequencing and annotation.</title>
        <authorList>
            <consortium name="The Broad Institute Genomics Platform"/>
            <consortium name="The Broad Institute Genome Sequencing Center for Infectious Disease"/>
            <person name="Wu L."/>
            <person name="Ma J."/>
        </authorList>
    </citation>
    <scope>NUCLEOTIDE SEQUENCE [LARGE SCALE GENOMIC DNA]</scope>
    <source>
        <strain evidence="2">CGMCC 4.7329</strain>
    </source>
</reference>
<sequence length="497" mass="53740">MTLVDVDTDTYYTAGKALCAAAESWWTAIDAQWAALADCGSMCGSYEEATTWAAEYDTKANELIDSVRQVATAADAYGRVLMELGYNHELGDYFATTEFGASLPPRPQMPTELMAVCRVPLPSAGGPGSGLSEAIGLASEVGITVPDGDSGKLANAANLWKNLSTNEAVSGFVAELHRIAGLFAEITAEEYDSIDEDIRAIKAAADDVVSGFAEVGASTEEHRSALVTMREAIEQFLQDMAKDIALEITVTATISIAASFVTFGVAAVGGAAILAGRVAHIVARYGPKIRPLISVFKNTGLARRFNKVPDWSTHKQEMQRILDMRANNGPPRRHGLAPDVLDPNDREILARGPSDQYGTDLSGILRRGETPTPEQQRQIDNLNEALEKLPKHEGPVVRHVNMTPERLAELEPGQPWADSGFMSTSNKPDGVSDVFAGNRNVEMQIVSKNGRTYSDPDTGMPFGTDDEVLFPSNSQFMVHNKFYDPATGRVVIQMVER</sequence>
<proteinExistence type="predicted"/>
<dbReference type="EMBL" id="BMNE01000007">
    <property type="protein sequence ID" value="GGN94002.1"/>
    <property type="molecule type" value="Genomic_DNA"/>
</dbReference>
<gene>
    <name evidence="1" type="ORF">GCM10011610_56490</name>
</gene>